<comment type="caution">
    <text evidence="2">The sequence shown here is derived from an EMBL/GenBank/DDBJ whole genome shotgun (WGS) entry which is preliminary data.</text>
</comment>
<dbReference type="PROSITE" id="PS51257">
    <property type="entry name" value="PROKAR_LIPOPROTEIN"/>
    <property type="match status" value="1"/>
</dbReference>
<name>A0ABT8Y442_9SPHN</name>
<sequence>MRRAVPLVLALVALAGCQRSKPDALPADAAAEAQARTSAKALADISAAEDASRTPLPAAERAADAPSPKRRTDARSDEPALPDELPENGIER</sequence>
<keyword evidence="3" id="KW-1185">Reference proteome</keyword>
<reference evidence="2" key="1">
    <citation type="submission" date="2023-07" db="EMBL/GenBank/DDBJ databases">
        <authorList>
            <person name="Kim M."/>
        </authorList>
    </citation>
    <scope>NUCLEOTIDE SEQUENCE</scope>
    <source>
        <strain evidence="2">BIUV-7</strain>
    </source>
</reference>
<feature type="region of interest" description="Disordered" evidence="1">
    <location>
        <begin position="44"/>
        <end position="92"/>
    </location>
</feature>
<gene>
    <name evidence="2" type="ORF">Q4F19_01710</name>
</gene>
<protein>
    <recommendedName>
        <fullName evidence="4">Argininosuccinate lyase</fullName>
    </recommendedName>
</protein>
<dbReference type="RefSeq" id="WP_303539409.1">
    <property type="nucleotide sequence ID" value="NZ_JAUOTP010000001.1"/>
</dbReference>
<evidence type="ECO:0008006" key="4">
    <source>
        <dbReference type="Google" id="ProtNLM"/>
    </source>
</evidence>
<accession>A0ABT8Y442</accession>
<evidence type="ECO:0000313" key="2">
    <source>
        <dbReference type="EMBL" id="MDO6413087.1"/>
    </source>
</evidence>
<evidence type="ECO:0000313" key="3">
    <source>
        <dbReference type="Proteomes" id="UP001169764"/>
    </source>
</evidence>
<evidence type="ECO:0000256" key="1">
    <source>
        <dbReference type="SAM" id="MobiDB-lite"/>
    </source>
</evidence>
<dbReference type="Proteomes" id="UP001169764">
    <property type="component" value="Unassembled WGS sequence"/>
</dbReference>
<organism evidence="2 3">
    <name type="scientific">Sphingomonas natans</name>
    <dbReference type="NCBI Taxonomy" id="3063330"/>
    <lineage>
        <taxon>Bacteria</taxon>
        <taxon>Pseudomonadati</taxon>
        <taxon>Pseudomonadota</taxon>
        <taxon>Alphaproteobacteria</taxon>
        <taxon>Sphingomonadales</taxon>
        <taxon>Sphingomonadaceae</taxon>
        <taxon>Sphingomonas</taxon>
    </lineage>
</organism>
<proteinExistence type="predicted"/>
<dbReference type="EMBL" id="JAUOTP010000001">
    <property type="protein sequence ID" value="MDO6413087.1"/>
    <property type="molecule type" value="Genomic_DNA"/>
</dbReference>